<dbReference type="EMBL" id="JABBWK010000050">
    <property type="protein sequence ID" value="KAG1896994.1"/>
    <property type="molecule type" value="Genomic_DNA"/>
</dbReference>
<keyword evidence="4" id="KW-1185">Reference proteome</keyword>
<feature type="transmembrane region" description="Helical" evidence="1">
    <location>
        <begin position="83"/>
        <end position="101"/>
    </location>
</feature>
<feature type="transmembrane region" description="Helical" evidence="1">
    <location>
        <begin position="151"/>
        <end position="175"/>
    </location>
</feature>
<dbReference type="Proteomes" id="UP001195769">
    <property type="component" value="Unassembled WGS sequence"/>
</dbReference>
<dbReference type="GeneID" id="64666578"/>
<evidence type="ECO:0000313" key="4">
    <source>
        <dbReference type="Proteomes" id="UP001195769"/>
    </source>
</evidence>
<keyword evidence="1" id="KW-0472">Membrane</keyword>
<dbReference type="PANTHER" id="PTHR35043:SF7">
    <property type="entry name" value="TRANSCRIPTION FACTOR DOMAIN-CONTAINING PROTEIN"/>
    <property type="match status" value="1"/>
</dbReference>
<dbReference type="RefSeq" id="XP_041222570.1">
    <property type="nucleotide sequence ID" value="XM_041372280.1"/>
</dbReference>
<feature type="transmembrane region" description="Helical" evidence="1">
    <location>
        <begin position="381"/>
        <end position="405"/>
    </location>
</feature>
<proteinExistence type="predicted"/>
<feature type="transmembrane region" description="Helical" evidence="1">
    <location>
        <begin position="412"/>
        <end position="433"/>
    </location>
</feature>
<feature type="transmembrane region" description="Helical" evidence="1">
    <location>
        <begin position="283"/>
        <end position="301"/>
    </location>
</feature>
<evidence type="ECO:0000256" key="2">
    <source>
        <dbReference type="SAM" id="SignalP"/>
    </source>
</evidence>
<feature type="signal peptide" evidence="2">
    <location>
        <begin position="1"/>
        <end position="18"/>
    </location>
</feature>
<dbReference type="PANTHER" id="PTHR35043">
    <property type="entry name" value="TRANSCRIPTION FACTOR DOMAIN-CONTAINING PROTEIN"/>
    <property type="match status" value="1"/>
</dbReference>
<organism evidence="3 4">
    <name type="scientific">Suillus fuscotomentosus</name>
    <dbReference type="NCBI Taxonomy" id="1912939"/>
    <lineage>
        <taxon>Eukaryota</taxon>
        <taxon>Fungi</taxon>
        <taxon>Dikarya</taxon>
        <taxon>Basidiomycota</taxon>
        <taxon>Agaricomycotina</taxon>
        <taxon>Agaricomycetes</taxon>
        <taxon>Agaricomycetidae</taxon>
        <taxon>Boletales</taxon>
        <taxon>Suillineae</taxon>
        <taxon>Suillaceae</taxon>
        <taxon>Suillus</taxon>
    </lineage>
</organism>
<protein>
    <recommendedName>
        <fullName evidence="5">Transmembrane protein</fullName>
    </recommendedName>
</protein>
<feature type="transmembrane region" description="Helical" evidence="1">
    <location>
        <begin position="196"/>
        <end position="213"/>
    </location>
</feature>
<feature type="chain" id="PRO_5041976496" description="Transmembrane protein" evidence="2">
    <location>
        <begin position="19"/>
        <end position="502"/>
    </location>
</feature>
<name>A0AAD4DZJ9_9AGAM</name>
<gene>
    <name evidence="3" type="ORF">F5891DRAFT_562754</name>
</gene>
<accession>A0AAD4DZJ9</accession>
<keyword evidence="1" id="KW-1133">Transmembrane helix</keyword>
<evidence type="ECO:0000313" key="3">
    <source>
        <dbReference type="EMBL" id="KAG1896994.1"/>
    </source>
</evidence>
<keyword evidence="2" id="KW-0732">Signal</keyword>
<comment type="caution">
    <text evidence="3">The sequence shown here is derived from an EMBL/GenBank/DDBJ whole genome shotgun (WGS) entry which is preliminary data.</text>
</comment>
<evidence type="ECO:0008006" key="5">
    <source>
        <dbReference type="Google" id="ProtNLM"/>
    </source>
</evidence>
<keyword evidence="1" id="KW-0812">Transmembrane</keyword>
<feature type="transmembrane region" description="Helical" evidence="1">
    <location>
        <begin position="42"/>
        <end position="63"/>
    </location>
</feature>
<feature type="transmembrane region" description="Helical" evidence="1">
    <location>
        <begin position="257"/>
        <end position="276"/>
    </location>
</feature>
<dbReference type="AlphaFoldDB" id="A0AAD4DZJ9"/>
<sequence>MCLPLFCIFLYLIEVIQASPTPNTTNTTTTNDSFKAPSFTTRTLWTIISSSVLTLFACIYSAIHPNIPSPKNSSWYHILWRQLGIMIMALIAPELIVTWAMRQLFSAHQVTRQFKESGYPNVRPESEASEFVEAPETANPFLRLSLRLTEAFVRLSVMLVTGVPVSLWRLLCALVTWVVRRIQSEHSESDSEDLTWTRTYSFFVLMGGFMLYVNEEPYRTLRPKHILKLIHDKCIKVPTLTANQIHDKSKGNAISKGLIMLQVAWFVMQLITRVIYRLETTQLEVGTLAFAVLNFLTYALWWDKPLDVRCPHPVYWKSTESRPEDHIDISDRDDFAQLRYLPRVFSPIIELIGWADIPTSRKLQVPTFDGSIELDVSDKTILQQAALIMAIIFGGIHCMAWFFAFPTYEEQVLWRISAVVTTCTPCLCLSAYLNSEIIDLVRRLPDSERHIIWGVYLMTCCALVTLYITARVVLLVLMFTTLRNLPPDAYKVVSWTSLVPHL</sequence>
<reference evidence="3" key="1">
    <citation type="journal article" date="2020" name="New Phytol.">
        <title>Comparative genomics reveals dynamic genome evolution in host specialist ectomycorrhizal fungi.</title>
        <authorList>
            <person name="Lofgren L.A."/>
            <person name="Nguyen N.H."/>
            <person name="Vilgalys R."/>
            <person name="Ruytinx J."/>
            <person name="Liao H.L."/>
            <person name="Branco S."/>
            <person name="Kuo A."/>
            <person name="LaButti K."/>
            <person name="Lipzen A."/>
            <person name="Andreopoulos W."/>
            <person name="Pangilinan J."/>
            <person name="Riley R."/>
            <person name="Hundley H."/>
            <person name="Na H."/>
            <person name="Barry K."/>
            <person name="Grigoriev I.V."/>
            <person name="Stajich J.E."/>
            <person name="Kennedy P.G."/>
        </authorList>
    </citation>
    <scope>NUCLEOTIDE SEQUENCE</scope>
    <source>
        <strain evidence="3">FC203</strain>
    </source>
</reference>
<evidence type="ECO:0000256" key="1">
    <source>
        <dbReference type="SAM" id="Phobius"/>
    </source>
</evidence>
<feature type="transmembrane region" description="Helical" evidence="1">
    <location>
        <begin position="453"/>
        <end position="477"/>
    </location>
</feature>